<dbReference type="PRINTS" id="PR00147">
    <property type="entry name" value="DNAPHOTLYASE"/>
</dbReference>
<keyword evidence="4 6" id="KW-0274">FAD</keyword>
<dbReference type="InterPro" id="IPR006050">
    <property type="entry name" value="DNA_photolyase_N"/>
</dbReference>
<evidence type="ECO:0000256" key="2">
    <source>
        <dbReference type="ARBA" id="ARBA00005862"/>
    </source>
</evidence>
<evidence type="ECO:0000259" key="9">
    <source>
        <dbReference type="PROSITE" id="PS51645"/>
    </source>
</evidence>
<dbReference type="Gene3D" id="1.10.579.10">
    <property type="entry name" value="DNA Cyclobutane Dipyrimidine Photolyase, subunit A, domain 3"/>
    <property type="match status" value="1"/>
</dbReference>
<dbReference type="PROSITE" id="PS00691">
    <property type="entry name" value="DNA_PHOTOLYASES_1_2"/>
    <property type="match status" value="1"/>
</dbReference>
<reference evidence="10 11" key="2">
    <citation type="submission" date="2019-05" db="EMBL/GenBank/DDBJ databases">
        <title>Genome evolution of the obligate endosymbiont Buchnera aphidicola.</title>
        <authorList>
            <person name="Moran N.A."/>
        </authorList>
    </citation>
    <scope>NUCLEOTIDE SEQUENCE [LARGE SCALE GENOMIC DNA]</scope>
    <source>
        <strain evidence="10 11">Hta</strain>
    </source>
</reference>
<comment type="cofactor">
    <cofactor evidence="1">
        <name>(6R)-5,10-methylene-5,6,7,8-tetrahydrofolate</name>
        <dbReference type="ChEBI" id="CHEBI:15636"/>
    </cofactor>
</comment>
<dbReference type="GO" id="GO:0006950">
    <property type="term" value="P:response to stress"/>
    <property type="evidence" value="ECO:0007669"/>
    <property type="project" value="UniProtKB-ARBA"/>
</dbReference>
<evidence type="ECO:0000256" key="6">
    <source>
        <dbReference type="PIRSR" id="PIRSR602081-1"/>
    </source>
</evidence>
<dbReference type="GO" id="GO:0003904">
    <property type="term" value="F:deoxyribodipyrimidine photo-lyase activity"/>
    <property type="evidence" value="ECO:0007669"/>
    <property type="project" value="UniProtKB-EC"/>
</dbReference>
<name>A0A4D6XZK8_9GAMM</name>
<comment type="similarity">
    <text evidence="2">Belongs to the DNA photolyase class-1 family.</text>
</comment>
<dbReference type="InterPro" id="IPR005101">
    <property type="entry name" value="Cryptochr/Photolyase_FAD-bd"/>
</dbReference>
<dbReference type="InterPro" id="IPR002081">
    <property type="entry name" value="Cryptochrome/DNA_photolyase_1"/>
</dbReference>
<dbReference type="GO" id="GO:0006139">
    <property type="term" value="P:nucleobase-containing compound metabolic process"/>
    <property type="evidence" value="ECO:0007669"/>
    <property type="project" value="UniProtKB-ARBA"/>
</dbReference>
<dbReference type="SUPFAM" id="SSF52425">
    <property type="entry name" value="Cryptochrome/photolyase, N-terminal domain"/>
    <property type="match status" value="1"/>
</dbReference>
<dbReference type="GO" id="GO:0071949">
    <property type="term" value="F:FAD binding"/>
    <property type="evidence" value="ECO:0007669"/>
    <property type="project" value="TreeGrafter"/>
</dbReference>
<feature type="binding site" evidence="6">
    <location>
        <begin position="376"/>
        <end position="378"/>
    </location>
    <ligand>
        <name>FAD</name>
        <dbReference type="ChEBI" id="CHEBI:57692"/>
    </ligand>
</feature>
<dbReference type="PROSITE" id="PS00394">
    <property type="entry name" value="DNA_PHOTOLYASES_1_1"/>
    <property type="match status" value="1"/>
</dbReference>
<dbReference type="InterPro" id="IPR036134">
    <property type="entry name" value="Crypto/Photolyase_FAD-like_sf"/>
</dbReference>
<feature type="site" description="Electron transfer via tryptophanyl radical" evidence="7">
    <location>
        <position position="386"/>
    </location>
</feature>
<dbReference type="Pfam" id="PF00875">
    <property type="entry name" value="DNA_photolyase"/>
    <property type="match status" value="1"/>
</dbReference>
<dbReference type="InterPro" id="IPR018394">
    <property type="entry name" value="DNA_photolyase_1_CS_C"/>
</dbReference>
<feature type="binding site" evidence="6">
    <location>
        <begin position="278"/>
        <end position="285"/>
    </location>
    <ligand>
        <name>FAD</name>
        <dbReference type="ChEBI" id="CHEBI:57692"/>
    </ligand>
</feature>
<feature type="domain" description="Photolyase/cryptochrome alpha/beta" evidence="9">
    <location>
        <begin position="2"/>
        <end position="136"/>
    </location>
</feature>
<dbReference type="Gene3D" id="3.40.50.620">
    <property type="entry name" value="HUPs"/>
    <property type="match status" value="1"/>
</dbReference>
<dbReference type="GO" id="GO:0003677">
    <property type="term" value="F:DNA binding"/>
    <property type="evidence" value="ECO:0007669"/>
    <property type="project" value="TreeGrafter"/>
</dbReference>
<evidence type="ECO:0000256" key="1">
    <source>
        <dbReference type="ARBA" id="ARBA00001932"/>
    </source>
</evidence>
<dbReference type="OrthoDB" id="9772484at2"/>
<evidence type="ECO:0000256" key="4">
    <source>
        <dbReference type="ARBA" id="ARBA00022827"/>
    </source>
</evidence>
<dbReference type="EMBL" id="CP034873">
    <property type="protein sequence ID" value="QCI21599.1"/>
    <property type="molecule type" value="Genomic_DNA"/>
</dbReference>
<evidence type="ECO:0000256" key="5">
    <source>
        <dbReference type="ARBA" id="ARBA00022991"/>
    </source>
</evidence>
<keyword evidence="3 6" id="KW-0285">Flavoprotein</keyword>
<dbReference type="Proteomes" id="UP000298773">
    <property type="component" value="Chromosome"/>
</dbReference>
<dbReference type="GO" id="GO:0009416">
    <property type="term" value="P:response to light stimulus"/>
    <property type="evidence" value="ECO:0007669"/>
    <property type="project" value="TreeGrafter"/>
</dbReference>
<dbReference type="Pfam" id="PF03441">
    <property type="entry name" value="FAD_binding_7"/>
    <property type="match status" value="1"/>
</dbReference>
<comment type="cofactor">
    <cofactor evidence="6">
        <name>FAD</name>
        <dbReference type="ChEBI" id="CHEBI:57692"/>
    </cofactor>
    <text evidence="6">Binds 1 FAD per subunit.</text>
</comment>
<comment type="similarity">
    <text evidence="8">Belongs to the DNA photolyase family.</text>
</comment>
<evidence type="ECO:0000256" key="8">
    <source>
        <dbReference type="RuleBase" id="RU004182"/>
    </source>
</evidence>
<feature type="binding site" evidence="6">
    <location>
        <begin position="237"/>
        <end position="241"/>
    </location>
    <ligand>
        <name>FAD</name>
        <dbReference type="ChEBI" id="CHEBI:57692"/>
    </ligand>
</feature>
<dbReference type="EC" id="4.1.99.3" evidence="10"/>
<gene>
    <name evidence="10" type="ORF">D9V69_01490</name>
</gene>
<evidence type="ECO:0000313" key="11">
    <source>
        <dbReference type="Proteomes" id="UP000298773"/>
    </source>
</evidence>
<dbReference type="NCBIfam" id="NF007955">
    <property type="entry name" value="PRK10674.1"/>
    <property type="match status" value="1"/>
</dbReference>
<feature type="site" description="Electron transfer via tryptophanyl radical" evidence="7">
    <location>
        <position position="363"/>
    </location>
</feature>
<dbReference type="SUPFAM" id="SSF48173">
    <property type="entry name" value="Cryptochrome/photolyase FAD-binding domain"/>
    <property type="match status" value="1"/>
</dbReference>
<keyword evidence="5 8" id="KW-0157">Chromophore</keyword>
<accession>A0A4D6XZK8</accession>
<evidence type="ECO:0000256" key="3">
    <source>
        <dbReference type="ARBA" id="ARBA00022630"/>
    </source>
</evidence>
<organism evidence="10 11">
    <name type="scientific">Buchnera aphidicola</name>
    <name type="common">Hyadaphis tataricae</name>
    <dbReference type="NCBI Taxonomy" id="1241859"/>
    <lineage>
        <taxon>Bacteria</taxon>
        <taxon>Pseudomonadati</taxon>
        <taxon>Pseudomonadota</taxon>
        <taxon>Gammaproteobacteria</taxon>
        <taxon>Enterobacterales</taxon>
        <taxon>Erwiniaceae</taxon>
        <taxon>Buchnera</taxon>
    </lineage>
</organism>
<dbReference type="PROSITE" id="PS51645">
    <property type="entry name" value="PHR_CRY_ALPHA_BETA"/>
    <property type="match status" value="1"/>
</dbReference>
<feature type="site" description="Electron transfer via tryptophanyl radical" evidence="7">
    <location>
        <position position="310"/>
    </location>
</feature>
<protein>
    <submittedName>
        <fullName evidence="10">Deoxyribodipyrimidine photo-lyase</fullName>
        <ecNumber evidence="10">4.1.99.3</ecNumber>
    </submittedName>
</protein>
<dbReference type="PANTHER" id="PTHR11455:SF9">
    <property type="entry name" value="CRYPTOCHROME CIRCADIAN CLOCK 5 ISOFORM X1"/>
    <property type="match status" value="1"/>
</dbReference>
<dbReference type="RefSeq" id="WP_158356569.1">
    <property type="nucleotide sequence ID" value="NZ_CP034873.1"/>
</dbReference>
<dbReference type="Gene3D" id="1.25.40.80">
    <property type="match status" value="1"/>
</dbReference>
<evidence type="ECO:0000256" key="7">
    <source>
        <dbReference type="PIRSR" id="PIRSR602081-2"/>
    </source>
</evidence>
<keyword evidence="10" id="KW-0456">Lyase</keyword>
<dbReference type="AlphaFoldDB" id="A0A4D6XZK8"/>
<dbReference type="InterPro" id="IPR014729">
    <property type="entry name" value="Rossmann-like_a/b/a_fold"/>
</dbReference>
<feature type="binding site" evidence="6">
    <location>
        <position position="225"/>
    </location>
    <ligand>
        <name>FAD</name>
        <dbReference type="ChEBI" id="CHEBI:57692"/>
    </ligand>
</feature>
<proteinExistence type="inferred from homology"/>
<feature type="binding site" evidence="6">
    <location>
        <position position="275"/>
    </location>
    <ligand>
        <name>FAD</name>
        <dbReference type="ChEBI" id="CHEBI:57692"/>
    </ligand>
</feature>
<sequence length="478" mass="57105">MQKNLIWFRNDLRLYDNTALYEACKLKEAKVISLYIATPKQWKNHCVSSKKISFIHHHLHSLRESLFHLNIILHYYESTDFAHSIKYLINFCKNQKINNLFYNYEYEINERHRDFLIKKDLSQIGISVHGFHDRLLVSPKYIKNQNNEAYKVYSFFKKKIISHLLTQPPQCFPTPIARTLQKNCFLNHINFDHTSFQFNQHIFPIGENKAIDRLKYFLMHKYDDYSSKRNFPFLDNTSILSPYLSLGIISSRTCLMTLLNIKKDLAFNTILYSCWFNQILWREFYYHLLIGYPYICKNQSLSIWEKNIVWNKNIDHFNAWKSGNTGYPIVDAGMRQLNELGWMHNRLRMITASFLVKNLFINWRKGEKYFISRLIDGDFALNNGGWQWSASIGTDSTPYIRFLNPYLQSKNFDKSGHFIKQFIPALKIIPTHEIHTPHIWSQKNNYKINYPKPIVNFKESKKKSLLIFYKARLNNKKK</sequence>
<dbReference type="InterPro" id="IPR036155">
    <property type="entry name" value="Crypto/Photolyase_N_sf"/>
</dbReference>
<reference evidence="10 11" key="1">
    <citation type="submission" date="2018-12" db="EMBL/GenBank/DDBJ databases">
        <authorList>
            <person name="Chong R.A."/>
        </authorList>
    </citation>
    <scope>NUCLEOTIDE SEQUENCE [LARGE SCALE GENOMIC DNA]</scope>
    <source>
        <strain evidence="10 11">Hta</strain>
    </source>
</reference>
<evidence type="ECO:0000313" key="10">
    <source>
        <dbReference type="EMBL" id="QCI21599.1"/>
    </source>
</evidence>
<dbReference type="PANTHER" id="PTHR11455">
    <property type="entry name" value="CRYPTOCHROME"/>
    <property type="match status" value="1"/>
</dbReference>